<evidence type="ECO:0000259" key="6">
    <source>
        <dbReference type="PROSITE" id="PS50112"/>
    </source>
</evidence>
<dbReference type="Pfam" id="PF00320">
    <property type="entry name" value="GATA"/>
    <property type="match status" value="1"/>
</dbReference>
<name>A0A1C7NHJ4_9FUNG</name>
<feature type="domain" description="GATA-type" evidence="7">
    <location>
        <begin position="310"/>
        <end position="343"/>
    </location>
</feature>
<dbReference type="GO" id="GO:0043565">
    <property type="term" value="F:sequence-specific DNA binding"/>
    <property type="evidence" value="ECO:0007669"/>
    <property type="project" value="InterPro"/>
</dbReference>
<feature type="region of interest" description="Disordered" evidence="5">
    <location>
        <begin position="1"/>
        <end position="29"/>
    </location>
</feature>
<dbReference type="PROSITE" id="PS50114">
    <property type="entry name" value="GATA_ZN_FINGER_2"/>
    <property type="match status" value="1"/>
</dbReference>
<keyword evidence="1" id="KW-0479">Metal-binding</keyword>
<dbReference type="SUPFAM" id="SSF57716">
    <property type="entry name" value="Glucocorticoid receptor-like (DNA-binding domain)"/>
    <property type="match status" value="1"/>
</dbReference>
<dbReference type="Gene3D" id="3.30.50.10">
    <property type="entry name" value="Erythroid Transcription Factor GATA-1, subunit A"/>
    <property type="match status" value="1"/>
</dbReference>
<organism evidence="8 9">
    <name type="scientific">Choanephora cucurbitarum</name>
    <dbReference type="NCBI Taxonomy" id="101091"/>
    <lineage>
        <taxon>Eukaryota</taxon>
        <taxon>Fungi</taxon>
        <taxon>Fungi incertae sedis</taxon>
        <taxon>Mucoromycota</taxon>
        <taxon>Mucoromycotina</taxon>
        <taxon>Mucoromycetes</taxon>
        <taxon>Mucorales</taxon>
        <taxon>Mucorineae</taxon>
        <taxon>Choanephoraceae</taxon>
        <taxon>Choanephoroideae</taxon>
        <taxon>Choanephora</taxon>
    </lineage>
</organism>
<comment type="caution">
    <text evidence="8">The sequence shown here is derived from an EMBL/GenBank/DDBJ whole genome shotgun (WGS) entry which is preliminary data.</text>
</comment>
<feature type="region of interest" description="Disordered" evidence="5">
    <location>
        <begin position="283"/>
        <end position="316"/>
    </location>
</feature>
<accession>A0A1C7NHJ4</accession>
<dbReference type="InterPro" id="IPR035965">
    <property type="entry name" value="PAS-like_dom_sf"/>
</dbReference>
<feature type="compositionally biased region" description="Basic and acidic residues" evidence="5">
    <location>
        <begin position="307"/>
        <end position="316"/>
    </location>
</feature>
<dbReference type="PANTHER" id="PTHR47255:SF4">
    <property type="entry name" value="GATA ZINC FINGER DOMAIN-CONTAINING PROTEIN 12"/>
    <property type="match status" value="1"/>
</dbReference>
<keyword evidence="9" id="KW-1185">Reference proteome</keyword>
<feature type="non-terminal residue" evidence="8">
    <location>
        <position position="359"/>
    </location>
</feature>
<evidence type="ECO:0000256" key="4">
    <source>
        <dbReference type="PROSITE-ProRule" id="PRU00094"/>
    </source>
</evidence>
<keyword evidence="3" id="KW-0862">Zinc</keyword>
<dbReference type="SUPFAM" id="SSF55785">
    <property type="entry name" value="PYP-like sensor domain (PAS domain)"/>
    <property type="match status" value="1"/>
</dbReference>
<dbReference type="InterPro" id="IPR000679">
    <property type="entry name" value="Znf_GATA"/>
</dbReference>
<dbReference type="EMBL" id="LUGH01000142">
    <property type="protein sequence ID" value="OBZ88602.1"/>
    <property type="molecule type" value="Genomic_DNA"/>
</dbReference>
<evidence type="ECO:0000259" key="7">
    <source>
        <dbReference type="PROSITE" id="PS50114"/>
    </source>
</evidence>
<feature type="region of interest" description="Disordered" evidence="5">
    <location>
        <begin position="174"/>
        <end position="206"/>
    </location>
</feature>
<evidence type="ECO:0000313" key="8">
    <source>
        <dbReference type="EMBL" id="OBZ88602.1"/>
    </source>
</evidence>
<feature type="compositionally biased region" description="Low complexity" evidence="5">
    <location>
        <begin position="184"/>
        <end position="199"/>
    </location>
</feature>
<dbReference type="Pfam" id="PF08447">
    <property type="entry name" value="PAS_3"/>
    <property type="match status" value="1"/>
</dbReference>
<dbReference type="NCBIfam" id="TIGR00229">
    <property type="entry name" value="sensory_box"/>
    <property type="match status" value="1"/>
</dbReference>
<proteinExistence type="predicted"/>
<dbReference type="STRING" id="101091.A0A1C7NHJ4"/>
<feature type="compositionally biased region" description="Polar residues" evidence="5">
    <location>
        <begin position="1"/>
        <end position="26"/>
    </location>
</feature>
<feature type="domain" description="PAS" evidence="6">
    <location>
        <begin position="35"/>
        <end position="105"/>
    </location>
</feature>
<dbReference type="GO" id="GO:0008270">
    <property type="term" value="F:zinc ion binding"/>
    <property type="evidence" value="ECO:0007669"/>
    <property type="project" value="UniProtKB-KW"/>
</dbReference>
<evidence type="ECO:0000256" key="2">
    <source>
        <dbReference type="ARBA" id="ARBA00022771"/>
    </source>
</evidence>
<dbReference type="SMR" id="A0A1C7NHJ4"/>
<dbReference type="Proteomes" id="UP000093000">
    <property type="component" value="Unassembled WGS sequence"/>
</dbReference>
<dbReference type="PANTHER" id="PTHR47255">
    <property type="entry name" value="GATA TRANSCRIPTION FACTOR 22-RELATED"/>
    <property type="match status" value="1"/>
</dbReference>
<protein>
    <submittedName>
        <fullName evidence="8">White collar 2 protein</fullName>
    </submittedName>
</protein>
<keyword evidence="2 4" id="KW-0863">Zinc-finger</keyword>
<dbReference type="PROSITE" id="PS50112">
    <property type="entry name" value="PAS"/>
    <property type="match status" value="1"/>
</dbReference>
<dbReference type="InterPro" id="IPR000014">
    <property type="entry name" value="PAS"/>
</dbReference>
<dbReference type="InterPro" id="IPR013655">
    <property type="entry name" value="PAS_fold_3"/>
</dbReference>
<dbReference type="SMART" id="SM00401">
    <property type="entry name" value="ZnF_GATA"/>
    <property type="match status" value="1"/>
</dbReference>
<evidence type="ECO:0000256" key="5">
    <source>
        <dbReference type="SAM" id="MobiDB-lite"/>
    </source>
</evidence>
<dbReference type="InParanoid" id="A0A1C7NHJ4"/>
<dbReference type="GO" id="GO:0006355">
    <property type="term" value="P:regulation of DNA-templated transcription"/>
    <property type="evidence" value="ECO:0007669"/>
    <property type="project" value="InterPro"/>
</dbReference>
<dbReference type="CDD" id="cd00202">
    <property type="entry name" value="ZnF_GATA"/>
    <property type="match status" value="1"/>
</dbReference>
<dbReference type="InterPro" id="IPR052138">
    <property type="entry name" value="GATA_ZnFinger_Domain"/>
</dbReference>
<dbReference type="Gene3D" id="3.30.450.20">
    <property type="entry name" value="PAS domain"/>
    <property type="match status" value="1"/>
</dbReference>
<dbReference type="AlphaFoldDB" id="A0A1C7NHJ4"/>
<gene>
    <name evidence="8" type="primary">wc-2_2</name>
    <name evidence="8" type="ORF">A0J61_03356</name>
</gene>
<evidence type="ECO:0000313" key="9">
    <source>
        <dbReference type="Proteomes" id="UP000093000"/>
    </source>
</evidence>
<dbReference type="OrthoDB" id="2162994at2759"/>
<reference evidence="8 9" key="1">
    <citation type="submission" date="2016-03" db="EMBL/GenBank/DDBJ databases">
        <title>Choanephora cucurbitarum.</title>
        <authorList>
            <person name="Min B."/>
            <person name="Park H."/>
            <person name="Park J.-H."/>
            <person name="Shin H.-D."/>
            <person name="Choi I.-G."/>
        </authorList>
    </citation>
    <scope>NUCLEOTIDE SEQUENCE [LARGE SCALE GENOMIC DNA]</scope>
    <source>
        <strain evidence="8 9">KUS-F28377</strain>
    </source>
</reference>
<dbReference type="InterPro" id="IPR013088">
    <property type="entry name" value="Znf_NHR/GATA"/>
</dbReference>
<dbReference type="CDD" id="cd00130">
    <property type="entry name" value="PAS"/>
    <property type="match status" value="1"/>
</dbReference>
<evidence type="ECO:0000256" key="3">
    <source>
        <dbReference type="ARBA" id="ARBA00022833"/>
    </source>
</evidence>
<dbReference type="SMART" id="SM00091">
    <property type="entry name" value="PAS"/>
    <property type="match status" value="1"/>
</dbReference>
<evidence type="ECO:0000256" key="1">
    <source>
        <dbReference type="ARBA" id="ARBA00022723"/>
    </source>
</evidence>
<sequence>MESSQSVIPLSKLNQSSHQSTPNMTTAGPAEFTRRKNWSQNILEELRDVIHVLSSDLNILYCSPASREFLGYQPTELVGHSFTEFIHVDDIDIFTREFRTAHANGSVMRATYRFLRKDGKHTTLETRGHFFKQGFFGSARSVPAEMTRMMDTFLDYKMENEMLKRKVAMAKAKANQVKKKHQIPSPQSGSTSSAPSETPQPVPLNTEVDEDEFDDEFEDLFAPPTSMYPPSSNVYTQGVLNSYDLSESVSLFTGLRFDLGERSRGISMGIEGELFNAFPNVTTPAIGDPSPASTAEDTKLKSGKKRRNDDDTERICADCGRTDAPEWRRGPKGPKTLCNACGLRWAKSNKTQTDPTSFC</sequence>